<feature type="domain" description="N-acetyltransferase" evidence="4">
    <location>
        <begin position="13"/>
        <end position="172"/>
    </location>
</feature>
<comment type="caution">
    <text evidence="5">The sequence shown here is derived from an EMBL/GenBank/DDBJ whole genome shotgun (WGS) entry which is preliminary data.</text>
</comment>
<dbReference type="SUPFAM" id="SSF55729">
    <property type="entry name" value="Acyl-CoA N-acyltransferases (Nat)"/>
    <property type="match status" value="1"/>
</dbReference>
<dbReference type="InterPro" id="IPR016181">
    <property type="entry name" value="Acyl_CoA_acyltransferase"/>
</dbReference>
<dbReference type="PANTHER" id="PTHR43792:SF8">
    <property type="entry name" value="[RIBOSOMAL PROTEIN US5]-ALANINE N-ACETYLTRANSFERASE"/>
    <property type="match status" value="1"/>
</dbReference>
<reference evidence="5" key="2">
    <citation type="submission" date="2020-09" db="EMBL/GenBank/DDBJ databases">
        <authorList>
            <person name="Sun Q."/>
            <person name="Zhou Y."/>
        </authorList>
    </citation>
    <scope>NUCLEOTIDE SEQUENCE</scope>
    <source>
        <strain evidence="5">CGMCC 1.12785</strain>
    </source>
</reference>
<evidence type="ECO:0000256" key="2">
    <source>
        <dbReference type="ARBA" id="ARBA00023315"/>
    </source>
</evidence>
<evidence type="ECO:0000256" key="3">
    <source>
        <dbReference type="ARBA" id="ARBA00038502"/>
    </source>
</evidence>
<dbReference type="GO" id="GO:0008999">
    <property type="term" value="F:protein-N-terminal-alanine acetyltransferase activity"/>
    <property type="evidence" value="ECO:0007669"/>
    <property type="project" value="TreeGrafter"/>
</dbReference>
<evidence type="ECO:0000259" key="4">
    <source>
        <dbReference type="PROSITE" id="PS51186"/>
    </source>
</evidence>
<dbReference type="RefSeq" id="WP_188549169.1">
    <property type="nucleotide sequence ID" value="NZ_BMFY01000001.1"/>
</dbReference>
<keyword evidence="1" id="KW-0808">Transferase</keyword>
<sequence length="213" mass="24414">MSPRGPELVHGEVLLRPLERRDGRAYREVRRHNRDWLRPWDATNPDAADVAPSFQELLRYYRRQERRGEALPMAVLVGGRFCGQVTAHGIQWGALRSAAIGYWIDRRMAGRGITPLAVALLTDHLLLDMGLHRVEINIRPENEASLRVVEKLGFRDEGLRERYMHIDGKWRDHRTFALVAEDIPEGLTALWLHTLQAQQAHDDAAHPGDDLDD</sequence>
<keyword evidence="6" id="KW-1185">Reference proteome</keyword>
<dbReference type="InterPro" id="IPR000182">
    <property type="entry name" value="GNAT_dom"/>
</dbReference>
<dbReference type="PANTHER" id="PTHR43792">
    <property type="entry name" value="GNAT FAMILY, PUTATIVE (AFU_ORTHOLOGUE AFUA_3G00765)-RELATED-RELATED"/>
    <property type="match status" value="1"/>
</dbReference>
<proteinExistence type="inferred from homology"/>
<dbReference type="PROSITE" id="PS51186">
    <property type="entry name" value="GNAT"/>
    <property type="match status" value="1"/>
</dbReference>
<dbReference type="Gene3D" id="3.40.630.30">
    <property type="match status" value="1"/>
</dbReference>
<dbReference type="EMBL" id="BMFY01000001">
    <property type="protein sequence ID" value="GGA03853.1"/>
    <property type="molecule type" value="Genomic_DNA"/>
</dbReference>
<dbReference type="InterPro" id="IPR051531">
    <property type="entry name" value="N-acetyltransferase"/>
</dbReference>
<gene>
    <name evidence="5" type="ORF">GCM10011333_03300</name>
</gene>
<evidence type="ECO:0000313" key="6">
    <source>
        <dbReference type="Proteomes" id="UP000616114"/>
    </source>
</evidence>
<organism evidence="5 6">
    <name type="scientific">Sediminivirga luteola</name>
    <dbReference type="NCBI Taxonomy" id="1774748"/>
    <lineage>
        <taxon>Bacteria</taxon>
        <taxon>Bacillati</taxon>
        <taxon>Actinomycetota</taxon>
        <taxon>Actinomycetes</taxon>
        <taxon>Micrococcales</taxon>
        <taxon>Brevibacteriaceae</taxon>
        <taxon>Sediminivirga</taxon>
    </lineage>
</organism>
<reference evidence="5" key="1">
    <citation type="journal article" date="2014" name="Int. J. Syst. Evol. Microbiol.">
        <title>Complete genome sequence of Corynebacterium casei LMG S-19264T (=DSM 44701T), isolated from a smear-ripened cheese.</title>
        <authorList>
            <consortium name="US DOE Joint Genome Institute (JGI-PGF)"/>
            <person name="Walter F."/>
            <person name="Albersmeier A."/>
            <person name="Kalinowski J."/>
            <person name="Ruckert C."/>
        </authorList>
    </citation>
    <scope>NUCLEOTIDE SEQUENCE</scope>
    <source>
        <strain evidence="5">CGMCC 1.12785</strain>
    </source>
</reference>
<evidence type="ECO:0000313" key="5">
    <source>
        <dbReference type="EMBL" id="GGA03853.1"/>
    </source>
</evidence>
<dbReference type="AlphaFoldDB" id="A0A8J2XJS0"/>
<dbReference type="Pfam" id="PF13302">
    <property type="entry name" value="Acetyltransf_3"/>
    <property type="match status" value="1"/>
</dbReference>
<accession>A0A8J2XJS0</accession>
<keyword evidence="2" id="KW-0012">Acyltransferase</keyword>
<protein>
    <submittedName>
        <fullName evidence="5">N-acetyltransferase GCN5</fullName>
    </submittedName>
</protein>
<dbReference type="GO" id="GO:0005737">
    <property type="term" value="C:cytoplasm"/>
    <property type="evidence" value="ECO:0007669"/>
    <property type="project" value="TreeGrafter"/>
</dbReference>
<comment type="similarity">
    <text evidence="3">Belongs to the acetyltransferase family. RimJ subfamily.</text>
</comment>
<dbReference type="Proteomes" id="UP000616114">
    <property type="component" value="Unassembled WGS sequence"/>
</dbReference>
<evidence type="ECO:0000256" key="1">
    <source>
        <dbReference type="ARBA" id="ARBA00022679"/>
    </source>
</evidence>
<name>A0A8J2XJS0_9MICO</name>